<proteinExistence type="predicted"/>
<dbReference type="RefSeq" id="XP_013881373.1">
    <property type="nucleotide sequence ID" value="XM_014025919.1"/>
</dbReference>
<dbReference type="OrthoDB" id="5575at2759"/>
<dbReference type="AlphaFoldDB" id="A0A2I4CN09"/>
<dbReference type="Proteomes" id="UP000192220">
    <property type="component" value="Unplaced"/>
</dbReference>
<dbReference type="PANTHER" id="PTHR47835:SF3">
    <property type="entry name" value="HELICASE FOR MEIOSIS 1"/>
    <property type="match status" value="1"/>
</dbReference>
<evidence type="ECO:0000313" key="2">
    <source>
        <dbReference type="Proteomes" id="UP000192220"/>
    </source>
</evidence>
<dbReference type="InParanoid" id="A0A2I4CN09"/>
<dbReference type="GO" id="GO:0016787">
    <property type="term" value="F:hydrolase activity"/>
    <property type="evidence" value="ECO:0007669"/>
    <property type="project" value="UniProtKB-KW"/>
</dbReference>
<reference evidence="3" key="1">
    <citation type="submission" date="2025-08" db="UniProtKB">
        <authorList>
            <consortium name="RefSeq"/>
        </authorList>
    </citation>
    <scope>IDENTIFICATION</scope>
</reference>
<feature type="region of interest" description="Disordered" evidence="1">
    <location>
        <begin position="1"/>
        <end position="70"/>
    </location>
</feature>
<name>A0A2I4CN09_AUSLI</name>
<gene>
    <name evidence="3" type="primary">hfm1</name>
</gene>
<accession>A0A2I4CN09</accession>
<dbReference type="InterPro" id="IPR052247">
    <property type="entry name" value="Meiotic_Crossover_Helicase"/>
</dbReference>
<protein>
    <submittedName>
        <fullName evidence="3">Uncharacterized protein hfm1</fullName>
    </submittedName>
</protein>
<dbReference type="PANTHER" id="PTHR47835">
    <property type="entry name" value="HFM1, ATP DEPENDENT DNA HELICASE HOMOLOG"/>
    <property type="match status" value="1"/>
</dbReference>
<evidence type="ECO:0000313" key="3">
    <source>
        <dbReference type="RefSeq" id="XP_013881373.1"/>
    </source>
</evidence>
<dbReference type="GO" id="GO:0043138">
    <property type="term" value="F:3'-5' DNA helicase activity"/>
    <property type="evidence" value="ECO:0007669"/>
    <property type="project" value="UniProtKB-EC"/>
</dbReference>
<dbReference type="CTD" id="164045"/>
<feature type="non-terminal residue" evidence="3">
    <location>
        <position position="254"/>
    </location>
</feature>
<keyword evidence="2" id="KW-1185">Reference proteome</keyword>
<sequence>MFDAPLKNLHGLKYAPSEMNSFNSEERQTEETPGGSSSSHVSYEELWGGEGLKDSSEGSCQGDRGGDDTLLDSRHAAVSRLPSLDYEKSPPLRRSLFNIQARASRGNSSTNSDLQSGSSICQTTSRPQTFLSQAAMTATHPALQPPEVTVGLAAPFLFKPPFSPPPLGSSAASARPPRQAMCAETQDKGTKRALVSPMMPQPLHIQGSSNSGVLRPVSEIPVKFRSIFSDFPFFNYVQSKALDDVLYSNKNFVA</sequence>
<organism evidence="2 3">
    <name type="scientific">Austrofundulus limnaeus</name>
    <name type="common">Annual killifish</name>
    <dbReference type="NCBI Taxonomy" id="52670"/>
    <lineage>
        <taxon>Eukaryota</taxon>
        <taxon>Metazoa</taxon>
        <taxon>Chordata</taxon>
        <taxon>Craniata</taxon>
        <taxon>Vertebrata</taxon>
        <taxon>Euteleostomi</taxon>
        <taxon>Actinopterygii</taxon>
        <taxon>Neopterygii</taxon>
        <taxon>Teleostei</taxon>
        <taxon>Neoteleostei</taxon>
        <taxon>Acanthomorphata</taxon>
        <taxon>Ovalentaria</taxon>
        <taxon>Atherinomorphae</taxon>
        <taxon>Cyprinodontiformes</taxon>
        <taxon>Rivulidae</taxon>
        <taxon>Austrofundulus</taxon>
    </lineage>
</organism>
<evidence type="ECO:0000256" key="1">
    <source>
        <dbReference type="SAM" id="MobiDB-lite"/>
    </source>
</evidence>
<dbReference type="KEGG" id="alim:106530323"/>
<dbReference type="STRING" id="52670.A0A2I4CN09"/>